<accession>A0A0L0G2Y8</accession>
<feature type="domain" description="Rab-GAP TBC" evidence="6">
    <location>
        <begin position="60"/>
        <end position="246"/>
    </location>
</feature>
<dbReference type="GO" id="GO:0005096">
    <property type="term" value="F:GTPase activator activity"/>
    <property type="evidence" value="ECO:0007669"/>
    <property type="project" value="TreeGrafter"/>
</dbReference>
<evidence type="ECO:0000256" key="3">
    <source>
        <dbReference type="ARBA" id="ARBA00023212"/>
    </source>
</evidence>
<dbReference type="Proteomes" id="UP000054560">
    <property type="component" value="Unassembled WGS sequence"/>
</dbReference>
<evidence type="ECO:0000256" key="5">
    <source>
        <dbReference type="ARBA" id="ARBA00061049"/>
    </source>
</evidence>
<dbReference type="RefSeq" id="XP_014157399.1">
    <property type="nucleotide sequence ID" value="XM_014301924.1"/>
</dbReference>
<evidence type="ECO:0000256" key="4">
    <source>
        <dbReference type="ARBA" id="ARBA00023306"/>
    </source>
</evidence>
<dbReference type="SMART" id="SM00164">
    <property type="entry name" value="TBC"/>
    <property type="match status" value="1"/>
</dbReference>
<protein>
    <recommendedName>
        <fullName evidence="6">Rab-GAP TBC domain-containing protein</fullName>
    </recommendedName>
</protein>
<dbReference type="PANTHER" id="PTHR22957">
    <property type="entry name" value="TBC1 DOMAIN FAMILY MEMBER GTPASE-ACTIVATING PROTEIN"/>
    <property type="match status" value="1"/>
</dbReference>
<dbReference type="GO" id="GO:0005856">
    <property type="term" value="C:cytoskeleton"/>
    <property type="evidence" value="ECO:0007669"/>
    <property type="project" value="UniProtKB-SubCell"/>
</dbReference>
<dbReference type="PANTHER" id="PTHR22957:SF263">
    <property type="entry name" value="MITOTIC CHECK POINT PROTEIN BUB2"/>
    <property type="match status" value="1"/>
</dbReference>
<evidence type="ECO:0000256" key="2">
    <source>
        <dbReference type="ARBA" id="ARBA00022490"/>
    </source>
</evidence>
<dbReference type="InterPro" id="IPR000195">
    <property type="entry name" value="Rab-GAP-TBC_dom"/>
</dbReference>
<proteinExistence type="inferred from homology"/>
<keyword evidence="8" id="KW-1185">Reference proteome</keyword>
<dbReference type="STRING" id="667725.A0A0L0G2Y8"/>
<dbReference type="AlphaFoldDB" id="A0A0L0G2Y8"/>
<dbReference type="Gene3D" id="1.10.8.270">
    <property type="entry name" value="putative rabgap domain of human tbc1 domain family member 14 like domains"/>
    <property type="match status" value="1"/>
</dbReference>
<keyword evidence="3" id="KW-0206">Cytoskeleton</keyword>
<dbReference type="Pfam" id="PF00566">
    <property type="entry name" value="RabGAP-TBC"/>
    <property type="match status" value="1"/>
</dbReference>
<dbReference type="FunFam" id="1.10.8.270:FF:000035">
    <property type="entry name" value="Cell cycle arrest protein BUB2"/>
    <property type="match status" value="1"/>
</dbReference>
<dbReference type="eggNOG" id="KOG2058">
    <property type="taxonomic scope" value="Eukaryota"/>
</dbReference>
<gene>
    <name evidence="7" type="ORF">SARC_04253</name>
</gene>
<evidence type="ECO:0000256" key="1">
    <source>
        <dbReference type="ARBA" id="ARBA00004245"/>
    </source>
</evidence>
<dbReference type="InterPro" id="IPR035969">
    <property type="entry name" value="Rab-GAP_TBC_sf"/>
</dbReference>
<keyword evidence="2" id="KW-0963">Cytoplasm</keyword>
<dbReference type="EMBL" id="KQ241829">
    <property type="protein sequence ID" value="KNC83497.1"/>
    <property type="molecule type" value="Genomic_DNA"/>
</dbReference>
<sequence>MMGEAMPALVLKSSDDLRRWYQLQIERGSRDKDSQRDVLRQIRQQVLLQPLPEEDHSNGGQYCTLRGQLWKILLQVETISGDEYASLVSKGRSQVHDKIKNDVFRTFKNDTEFRQRVDENQITRGLNALAHKMVEDKTHTRISYVQGMNVLLAPFLYVMPELDAFYCFHRLLHRHIPSYVDTNCTGVHTALQLFTECLKHCDADLYAKLRTIPVESYAFSPIMSLLAGSPPLSEVLRLWDFMFAFGAHLNVICVLAQVIGLRDAILAEKSPANLLRKLPPLDSHAIITTATLLARELPDGLYLKLTTHARMSHSQPQMRAQIHTEVHARPPQSGQVLYNGAHTQAHSGTAEHGVGSSTDVESLQATRPHVSKTLSQSRIDTPLVDVRTSHSEEHIVQVGDGISQQDMFTQTKGFVHQPLEGDGRTPRGLSVVAVGF</sequence>
<keyword evidence="4" id="KW-0131">Cell cycle</keyword>
<comment type="subcellular location">
    <subcellularLocation>
        <location evidence="1">Cytoplasm</location>
        <location evidence="1">Cytoskeleton</location>
    </subcellularLocation>
</comment>
<dbReference type="SUPFAM" id="SSF47923">
    <property type="entry name" value="Ypt/Rab-GAP domain of gyp1p"/>
    <property type="match status" value="2"/>
</dbReference>
<dbReference type="Gene3D" id="1.10.472.80">
    <property type="entry name" value="Ypt/Rab-GAP domain of gyp1p, domain 3"/>
    <property type="match status" value="1"/>
</dbReference>
<name>A0A0L0G2Y8_9EUKA</name>
<evidence type="ECO:0000313" key="7">
    <source>
        <dbReference type="EMBL" id="KNC83497.1"/>
    </source>
</evidence>
<reference evidence="7 8" key="1">
    <citation type="submission" date="2011-02" db="EMBL/GenBank/DDBJ databases">
        <title>The Genome Sequence of Sphaeroforma arctica JP610.</title>
        <authorList>
            <consortium name="The Broad Institute Genome Sequencing Platform"/>
            <person name="Russ C."/>
            <person name="Cuomo C."/>
            <person name="Young S.K."/>
            <person name="Zeng Q."/>
            <person name="Gargeya S."/>
            <person name="Alvarado L."/>
            <person name="Berlin A."/>
            <person name="Chapman S.B."/>
            <person name="Chen Z."/>
            <person name="Freedman E."/>
            <person name="Gellesch M."/>
            <person name="Goldberg J."/>
            <person name="Griggs A."/>
            <person name="Gujja S."/>
            <person name="Heilman E."/>
            <person name="Heiman D."/>
            <person name="Howarth C."/>
            <person name="Mehta T."/>
            <person name="Neiman D."/>
            <person name="Pearson M."/>
            <person name="Roberts A."/>
            <person name="Saif S."/>
            <person name="Shea T."/>
            <person name="Shenoy N."/>
            <person name="Sisk P."/>
            <person name="Stolte C."/>
            <person name="Sykes S."/>
            <person name="White J."/>
            <person name="Yandava C."/>
            <person name="Burger G."/>
            <person name="Gray M.W."/>
            <person name="Holland P.W.H."/>
            <person name="King N."/>
            <person name="Lang F.B.F."/>
            <person name="Roger A.J."/>
            <person name="Ruiz-Trillo I."/>
            <person name="Haas B."/>
            <person name="Nusbaum C."/>
            <person name="Birren B."/>
        </authorList>
    </citation>
    <scope>NUCLEOTIDE SEQUENCE [LARGE SCALE GENOMIC DNA]</scope>
    <source>
        <strain evidence="7 8">JP610</strain>
    </source>
</reference>
<comment type="similarity">
    <text evidence="5">Belongs to the BUB2 family.</text>
</comment>
<organism evidence="7 8">
    <name type="scientific">Sphaeroforma arctica JP610</name>
    <dbReference type="NCBI Taxonomy" id="667725"/>
    <lineage>
        <taxon>Eukaryota</taxon>
        <taxon>Ichthyosporea</taxon>
        <taxon>Ichthyophonida</taxon>
        <taxon>Sphaeroforma</taxon>
    </lineage>
</organism>
<dbReference type="PROSITE" id="PS50086">
    <property type="entry name" value="TBC_RABGAP"/>
    <property type="match status" value="1"/>
</dbReference>
<evidence type="ECO:0000259" key="6">
    <source>
        <dbReference type="PROSITE" id="PS50086"/>
    </source>
</evidence>
<evidence type="ECO:0000313" key="8">
    <source>
        <dbReference type="Proteomes" id="UP000054560"/>
    </source>
</evidence>
<dbReference type="OrthoDB" id="10263206at2759"/>
<dbReference type="GeneID" id="25904757"/>